<dbReference type="InterPro" id="IPR005147">
    <property type="entry name" value="tRNA_synthase_B5-dom"/>
</dbReference>
<evidence type="ECO:0000256" key="6">
    <source>
        <dbReference type="ARBA" id="ARBA00022598"/>
    </source>
</evidence>
<dbReference type="SUPFAM" id="SSF50249">
    <property type="entry name" value="Nucleic acid-binding proteins"/>
    <property type="match status" value="1"/>
</dbReference>
<dbReference type="Pfam" id="PF03483">
    <property type="entry name" value="B3_4"/>
    <property type="match status" value="1"/>
</dbReference>
<evidence type="ECO:0000256" key="15">
    <source>
        <dbReference type="HAMAP-Rule" id="MF_00283"/>
    </source>
</evidence>
<dbReference type="Pfam" id="PF01588">
    <property type="entry name" value="tRNA_bind"/>
    <property type="match status" value="1"/>
</dbReference>
<keyword evidence="10 15" id="KW-0460">Magnesium</keyword>
<dbReference type="SUPFAM" id="SSF46955">
    <property type="entry name" value="Putative DNA-binding domain"/>
    <property type="match status" value="1"/>
</dbReference>
<feature type="binding site" evidence="15">
    <location>
        <position position="459"/>
    </location>
    <ligand>
        <name>Mg(2+)</name>
        <dbReference type="ChEBI" id="CHEBI:18420"/>
        <note>shared with alpha subunit</note>
    </ligand>
</feature>
<evidence type="ECO:0000256" key="4">
    <source>
        <dbReference type="ARBA" id="ARBA00022490"/>
    </source>
</evidence>
<dbReference type="InterPro" id="IPR045864">
    <property type="entry name" value="aa-tRNA-synth_II/BPL/LPL"/>
</dbReference>
<evidence type="ECO:0000256" key="12">
    <source>
        <dbReference type="ARBA" id="ARBA00022917"/>
    </source>
</evidence>
<dbReference type="Gene3D" id="3.30.70.380">
    <property type="entry name" value="Ferrodoxin-fold anticodon-binding domain"/>
    <property type="match status" value="1"/>
</dbReference>
<dbReference type="Gene3D" id="3.30.56.10">
    <property type="match status" value="2"/>
</dbReference>
<evidence type="ECO:0000256" key="2">
    <source>
        <dbReference type="ARBA" id="ARBA00008653"/>
    </source>
</evidence>
<evidence type="ECO:0000256" key="9">
    <source>
        <dbReference type="ARBA" id="ARBA00022840"/>
    </source>
</evidence>
<dbReference type="PANTHER" id="PTHR10947">
    <property type="entry name" value="PHENYLALANYL-TRNA SYNTHETASE BETA CHAIN AND LEUCINE-RICH REPEAT-CONTAINING PROTEIN 47"/>
    <property type="match status" value="1"/>
</dbReference>
<feature type="domain" description="FDX-ACB" evidence="18">
    <location>
        <begin position="692"/>
        <end position="783"/>
    </location>
</feature>
<dbReference type="GO" id="GO:0004826">
    <property type="term" value="F:phenylalanine-tRNA ligase activity"/>
    <property type="evidence" value="ECO:0007669"/>
    <property type="project" value="UniProtKB-UniRule"/>
</dbReference>
<dbReference type="CDD" id="cd02796">
    <property type="entry name" value="tRNA_bind_bactPheRS"/>
    <property type="match status" value="1"/>
</dbReference>
<dbReference type="PROSITE" id="PS50886">
    <property type="entry name" value="TRBD"/>
    <property type="match status" value="1"/>
</dbReference>
<dbReference type="InterPro" id="IPR036690">
    <property type="entry name" value="Fdx_antiC-bd_sf"/>
</dbReference>
<dbReference type="NCBIfam" id="TIGR00472">
    <property type="entry name" value="pheT_bact"/>
    <property type="match status" value="1"/>
</dbReference>
<dbReference type="InterPro" id="IPR020825">
    <property type="entry name" value="Phe-tRNA_synthase-like_B3/B4"/>
</dbReference>
<dbReference type="EC" id="6.1.1.20" evidence="15"/>
<keyword evidence="21" id="KW-1185">Reference proteome</keyword>
<dbReference type="GO" id="GO:0005524">
    <property type="term" value="F:ATP binding"/>
    <property type="evidence" value="ECO:0007669"/>
    <property type="project" value="UniProtKB-UniRule"/>
</dbReference>
<dbReference type="InterPro" id="IPR002547">
    <property type="entry name" value="tRNA-bd_dom"/>
</dbReference>
<comment type="caution">
    <text evidence="20">The sequence shown here is derived from an EMBL/GenBank/DDBJ whole genome shotgun (WGS) entry which is preliminary data.</text>
</comment>
<evidence type="ECO:0000313" key="20">
    <source>
        <dbReference type="EMBL" id="PWJ88501.1"/>
    </source>
</evidence>
<keyword evidence="6 15" id="KW-0436">Ligase</keyword>
<dbReference type="SUPFAM" id="SSF54991">
    <property type="entry name" value="Anticodon-binding domain of PheRS"/>
    <property type="match status" value="1"/>
</dbReference>
<dbReference type="Proteomes" id="UP000245921">
    <property type="component" value="Unassembled WGS sequence"/>
</dbReference>
<evidence type="ECO:0000256" key="8">
    <source>
        <dbReference type="ARBA" id="ARBA00022741"/>
    </source>
</evidence>
<reference evidence="20 21" key="1">
    <citation type="submission" date="2018-05" db="EMBL/GenBank/DDBJ databases">
        <title>Genomic Encyclopedia of Type Strains, Phase IV (KMG-IV): sequencing the most valuable type-strain genomes for metagenomic binning, comparative biology and taxonomic classification.</title>
        <authorList>
            <person name="Goeker M."/>
        </authorList>
    </citation>
    <scope>NUCLEOTIDE SEQUENCE [LARGE SCALE GENOMIC DNA]</scope>
    <source>
        <strain evidence="20 21">DSM 24906</strain>
    </source>
</reference>
<dbReference type="PANTHER" id="PTHR10947:SF0">
    <property type="entry name" value="PHENYLALANINE--TRNA LIGASE BETA SUBUNIT"/>
    <property type="match status" value="1"/>
</dbReference>
<dbReference type="SUPFAM" id="SSF56037">
    <property type="entry name" value="PheT/TilS domain"/>
    <property type="match status" value="1"/>
</dbReference>
<feature type="domain" description="B5" evidence="19">
    <location>
        <begin position="396"/>
        <end position="471"/>
    </location>
</feature>
<dbReference type="SUPFAM" id="SSF55681">
    <property type="entry name" value="Class II aaRS and biotin synthetases"/>
    <property type="match status" value="1"/>
</dbReference>
<dbReference type="InterPro" id="IPR009061">
    <property type="entry name" value="DNA-bd_dom_put_sf"/>
</dbReference>
<dbReference type="CDD" id="cd00769">
    <property type="entry name" value="PheRS_beta_core"/>
    <property type="match status" value="1"/>
</dbReference>
<evidence type="ECO:0000259" key="18">
    <source>
        <dbReference type="PROSITE" id="PS51447"/>
    </source>
</evidence>
<dbReference type="Pfam" id="PF17759">
    <property type="entry name" value="tRNA_synthFbeta"/>
    <property type="match status" value="1"/>
</dbReference>
<dbReference type="SMART" id="SM00874">
    <property type="entry name" value="B5"/>
    <property type="match status" value="1"/>
</dbReference>
<dbReference type="GO" id="GO:0000287">
    <property type="term" value="F:magnesium ion binding"/>
    <property type="evidence" value="ECO:0007669"/>
    <property type="project" value="UniProtKB-UniRule"/>
</dbReference>
<feature type="domain" description="TRNA-binding" evidence="17">
    <location>
        <begin position="39"/>
        <end position="147"/>
    </location>
</feature>
<name>A0AA45HI09_9BACT</name>
<dbReference type="PROSITE" id="PS51447">
    <property type="entry name" value="FDX_ACB"/>
    <property type="match status" value="1"/>
</dbReference>
<evidence type="ECO:0000259" key="17">
    <source>
        <dbReference type="PROSITE" id="PS50886"/>
    </source>
</evidence>
<keyword evidence="9 15" id="KW-0067">ATP-binding</keyword>
<dbReference type="Pfam" id="PF03484">
    <property type="entry name" value="B5"/>
    <property type="match status" value="1"/>
</dbReference>
<dbReference type="EMBL" id="QGGI01000018">
    <property type="protein sequence ID" value="PWJ88501.1"/>
    <property type="molecule type" value="Genomic_DNA"/>
</dbReference>
<dbReference type="InterPro" id="IPR004532">
    <property type="entry name" value="Phe-tRNA-ligase_IIc_bsu_bact"/>
</dbReference>
<protein>
    <recommendedName>
        <fullName evidence="15">Phenylalanine--tRNA ligase beta subunit</fullName>
        <ecNumber evidence="15">6.1.1.20</ecNumber>
    </recommendedName>
    <alternativeName>
        <fullName evidence="15">Phenylalanyl-tRNA synthetase beta subunit</fullName>
        <shortName evidence="15">PheRS</shortName>
    </alternativeName>
</protein>
<keyword evidence="8 15" id="KW-0547">Nucleotide-binding</keyword>
<dbReference type="AlphaFoldDB" id="A0AA45HI09"/>
<evidence type="ECO:0000256" key="14">
    <source>
        <dbReference type="ARBA" id="ARBA00049255"/>
    </source>
</evidence>
<keyword evidence="4 15" id="KW-0963">Cytoplasm</keyword>
<dbReference type="GO" id="GO:0009328">
    <property type="term" value="C:phenylalanine-tRNA ligase complex"/>
    <property type="evidence" value="ECO:0007669"/>
    <property type="project" value="TreeGrafter"/>
</dbReference>
<dbReference type="Gene3D" id="3.50.40.10">
    <property type="entry name" value="Phenylalanyl-trna Synthetase, Chain B, domain 3"/>
    <property type="match status" value="1"/>
</dbReference>
<dbReference type="InterPro" id="IPR012340">
    <property type="entry name" value="NA-bd_OB-fold"/>
</dbReference>
<dbReference type="Gene3D" id="3.30.930.10">
    <property type="entry name" value="Bira Bifunctional Protein, Domain 2"/>
    <property type="match status" value="1"/>
</dbReference>
<evidence type="ECO:0000256" key="11">
    <source>
        <dbReference type="ARBA" id="ARBA00022884"/>
    </source>
</evidence>
<proteinExistence type="inferred from homology"/>
<dbReference type="InterPro" id="IPR005121">
    <property type="entry name" value="Fdx_antiC-bd"/>
</dbReference>
<comment type="cofactor">
    <cofactor evidence="15">
        <name>Mg(2+)</name>
        <dbReference type="ChEBI" id="CHEBI:18420"/>
    </cofactor>
    <text evidence="15">Binds 2 magnesium ions per tetramer.</text>
</comment>
<dbReference type="Gene3D" id="2.40.50.140">
    <property type="entry name" value="Nucleic acid-binding proteins"/>
    <property type="match status" value="1"/>
</dbReference>
<keyword evidence="11 16" id="KW-0694">RNA-binding</keyword>
<dbReference type="SMART" id="SM00896">
    <property type="entry name" value="FDX-ACB"/>
    <property type="match status" value="1"/>
</dbReference>
<dbReference type="GO" id="GO:0006432">
    <property type="term" value="P:phenylalanyl-tRNA aminoacylation"/>
    <property type="evidence" value="ECO:0007669"/>
    <property type="project" value="UniProtKB-UniRule"/>
</dbReference>
<dbReference type="InterPro" id="IPR045060">
    <property type="entry name" value="Phe-tRNA-ligase_IIc_bsu"/>
</dbReference>
<dbReference type="InterPro" id="IPR033714">
    <property type="entry name" value="tRNA_bind_bactPheRS"/>
</dbReference>
<feature type="binding site" evidence="15">
    <location>
        <position position="458"/>
    </location>
    <ligand>
        <name>Mg(2+)</name>
        <dbReference type="ChEBI" id="CHEBI:18420"/>
        <note>shared with alpha subunit</note>
    </ligand>
</feature>
<dbReference type="GO" id="GO:0000049">
    <property type="term" value="F:tRNA binding"/>
    <property type="evidence" value="ECO:0007669"/>
    <property type="project" value="UniProtKB-UniRule"/>
</dbReference>
<keyword evidence="7 15" id="KW-0479">Metal-binding</keyword>
<accession>A0AA45HI09</accession>
<dbReference type="RefSeq" id="WP_109605854.1">
    <property type="nucleotide sequence ID" value="NZ_QGGI01000018.1"/>
</dbReference>
<evidence type="ECO:0000256" key="10">
    <source>
        <dbReference type="ARBA" id="ARBA00022842"/>
    </source>
</evidence>
<dbReference type="PROSITE" id="PS51483">
    <property type="entry name" value="B5"/>
    <property type="match status" value="1"/>
</dbReference>
<evidence type="ECO:0000259" key="19">
    <source>
        <dbReference type="PROSITE" id="PS51483"/>
    </source>
</evidence>
<evidence type="ECO:0000256" key="7">
    <source>
        <dbReference type="ARBA" id="ARBA00022723"/>
    </source>
</evidence>
<comment type="similarity">
    <text evidence="2 15">Belongs to the phenylalanyl-tRNA synthetase beta subunit family. Type 1 subfamily.</text>
</comment>
<keyword evidence="5 16" id="KW-0820">tRNA-binding</keyword>
<keyword evidence="13 15" id="KW-0030">Aminoacyl-tRNA synthetase</keyword>
<dbReference type="SMART" id="SM00873">
    <property type="entry name" value="B3_4"/>
    <property type="match status" value="1"/>
</dbReference>
<comment type="subcellular location">
    <subcellularLocation>
        <location evidence="1 15">Cytoplasm</location>
    </subcellularLocation>
</comment>
<keyword evidence="12 15" id="KW-0648">Protein biosynthesis</keyword>
<dbReference type="Pfam" id="PF03147">
    <property type="entry name" value="FDX-ACB"/>
    <property type="match status" value="1"/>
</dbReference>
<evidence type="ECO:0000256" key="3">
    <source>
        <dbReference type="ARBA" id="ARBA00011209"/>
    </source>
</evidence>
<gene>
    <name evidence="15" type="primary">pheT</name>
    <name evidence="20" type="ORF">C7380_11813</name>
</gene>
<dbReference type="HAMAP" id="MF_00283">
    <property type="entry name" value="Phe_tRNA_synth_beta1"/>
    <property type="match status" value="1"/>
</dbReference>
<evidence type="ECO:0000256" key="1">
    <source>
        <dbReference type="ARBA" id="ARBA00004496"/>
    </source>
</evidence>
<comment type="catalytic activity">
    <reaction evidence="14 15">
        <text>tRNA(Phe) + L-phenylalanine + ATP = L-phenylalanyl-tRNA(Phe) + AMP + diphosphate + H(+)</text>
        <dbReference type="Rhea" id="RHEA:19413"/>
        <dbReference type="Rhea" id="RHEA-COMP:9668"/>
        <dbReference type="Rhea" id="RHEA-COMP:9699"/>
        <dbReference type="ChEBI" id="CHEBI:15378"/>
        <dbReference type="ChEBI" id="CHEBI:30616"/>
        <dbReference type="ChEBI" id="CHEBI:33019"/>
        <dbReference type="ChEBI" id="CHEBI:58095"/>
        <dbReference type="ChEBI" id="CHEBI:78442"/>
        <dbReference type="ChEBI" id="CHEBI:78531"/>
        <dbReference type="ChEBI" id="CHEBI:456215"/>
        <dbReference type="EC" id="6.1.1.20"/>
    </reaction>
</comment>
<feature type="binding site" evidence="15">
    <location>
        <position position="449"/>
    </location>
    <ligand>
        <name>Mg(2+)</name>
        <dbReference type="ChEBI" id="CHEBI:18420"/>
        <note>shared with alpha subunit</note>
    </ligand>
</feature>
<dbReference type="InterPro" id="IPR005146">
    <property type="entry name" value="B3/B4_tRNA-bd"/>
</dbReference>
<evidence type="ECO:0000256" key="5">
    <source>
        <dbReference type="ARBA" id="ARBA00022555"/>
    </source>
</evidence>
<feature type="binding site" evidence="15">
    <location>
        <position position="455"/>
    </location>
    <ligand>
        <name>Mg(2+)</name>
        <dbReference type="ChEBI" id="CHEBI:18420"/>
        <note>shared with alpha subunit</note>
    </ligand>
</feature>
<comment type="subunit">
    <text evidence="3 15">Tetramer of two alpha and two beta subunits.</text>
</comment>
<evidence type="ECO:0000256" key="13">
    <source>
        <dbReference type="ARBA" id="ARBA00023146"/>
    </source>
</evidence>
<organism evidence="20 21">
    <name type="scientific">Oceanotoga teriensis</name>
    <dbReference type="NCBI Taxonomy" id="515440"/>
    <lineage>
        <taxon>Bacteria</taxon>
        <taxon>Thermotogati</taxon>
        <taxon>Thermotogota</taxon>
        <taxon>Thermotogae</taxon>
        <taxon>Petrotogales</taxon>
        <taxon>Petrotogaceae</taxon>
        <taxon>Oceanotoga</taxon>
    </lineage>
</organism>
<evidence type="ECO:0000256" key="16">
    <source>
        <dbReference type="PROSITE-ProRule" id="PRU00209"/>
    </source>
</evidence>
<sequence length="786" mass="90571">MNISLEWLKDYVDINLNTEEIVDRIKLHSTNVEKTEKLAQGIKNIVIGKVESVKDHPNADRLIICDVNIGKENIQIVTADKSVKKNHLVPVALDGAILKDGFKIKSRKMRGELSQGMFCSLEEVDLEEKSDEVYKIKEEVPLGVDFVEYFKMNDEIIEIEVFPNRPDLLSYTGIAKELEIIDTAKNFKLPSFKKLNKNNSFDIEITDNNCKRYSAAIIKNIKVNASPLWLVRRLATAGIRSINNIVDITNYIMLETGHPVHAFDLNLIKDKIIVRKAVKGEKILLLDEKEYELMGEETLITDKEKILAIGGVMGGELSGINENTTNILLEVAYFDPVNTRKVSKYHKLSTDASYRFERGIDPNDGEFVMGRLVKLIEEIANGVSDGTITDIYPNKINPKEINLRYTYLNEKLGTIVPEEKVQKIIEKFNFKKEKNTDGWKIFPSTKRPDLEIEVDMIEEIGRVFGYHNIESKLPETTLFHGDKNNFFMFKSEIASLMIGNGYNESITFSFMNINNMWLDKSDLKILNPLSAEYEYMRPLVSYGLLDCLSYNYRNQNRDVKLFEIANIYNTTSDGKTKEVPHLAFVATGKENPNDYTDKRMINYYTFKGVLDNLIDFTNIKNLKIKRLKKEGFSYSQSAEIYINDDYIGFIGLLDSQYADKIYDIKDKVYICEVNLEKIYEFSNPINKENKNFDYPAIKREYSFTVPINKEFQEIEQIIKDSGNIIEKINIFDVYKGKGIDEDKISITITVVYRSYEKTLTDEEINPVEEKFLNKLDSMNINLRQKG</sequence>
<evidence type="ECO:0000313" key="21">
    <source>
        <dbReference type="Proteomes" id="UP000245921"/>
    </source>
</evidence>
<dbReference type="InterPro" id="IPR041616">
    <property type="entry name" value="PheRS_beta_core"/>
</dbReference>